<evidence type="ECO:0000313" key="3">
    <source>
        <dbReference type="Proteomes" id="UP000266895"/>
    </source>
</evidence>
<dbReference type="SUPFAM" id="SSF46785">
    <property type="entry name" value="Winged helix' DNA-binding domain"/>
    <property type="match status" value="1"/>
</dbReference>
<dbReference type="Pfam" id="PF13463">
    <property type="entry name" value="HTH_27"/>
    <property type="match status" value="1"/>
</dbReference>
<dbReference type="PANTHER" id="PTHR33164:SF43">
    <property type="entry name" value="HTH-TYPE TRANSCRIPTIONAL REPRESSOR YETL"/>
    <property type="match status" value="1"/>
</dbReference>
<dbReference type="KEGG" id="ahw:NCTC11636_00586"/>
<evidence type="ECO:0000259" key="1">
    <source>
        <dbReference type="PROSITE" id="PS50995"/>
    </source>
</evidence>
<dbReference type="GO" id="GO:0003700">
    <property type="term" value="F:DNA-binding transcription factor activity"/>
    <property type="evidence" value="ECO:0007669"/>
    <property type="project" value="InterPro"/>
</dbReference>
<dbReference type="GO" id="GO:0006950">
    <property type="term" value="P:response to stress"/>
    <property type="evidence" value="ECO:0007669"/>
    <property type="project" value="TreeGrafter"/>
</dbReference>
<dbReference type="PROSITE" id="PS50995">
    <property type="entry name" value="HTH_MARR_2"/>
    <property type="match status" value="1"/>
</dbReference>
<keyword evidence="3" id="KW-1185">Reference proteome</keyword>
<evidence type="ECO:0000313" key="2">
    <source>
        <dbReference type="EMBL" id="VEG26562.1"/>
    </source>
</evidence>
<feature type="domain" description="HTH marR-type" evidence="1">
    <location>
        <begin position="1"/>
        <end position="147"/>
    </location>
</feature>
<name>A0A448HER8_9ACTO</name>
<dbReference type="InterPro" id="IPR039422">
    <property type="entry name" value="MarR/SlyA-like"/>
</dbReference>
<dbReference type="AlphaFoldDB" id="A0A448HER8"/>
<dbReference type="SMART" id="SM00347">
    <property type="entry name" value="HTH_MARR"/>
    <property type="match status" value="1"/>
</dbReference>
<reference evidence="2 3" key="1">
    <citation type="submission" date="2018-12" db="EMBL/GenBank/DDBJ databases">
        <authorList>
            <consortium name="Pathogen Informatics"/>
        </authorList>
    </citation>
    <scope>NUCLEOTIDE SEQUENCE [LARGE SCALE GENOMIC DNA]</scope>
    <source>
        <strain evidence="2 3">NCTC11636</strain>
    </source>
</reference>
<protein>
    <submittedName>
        <fullName evidence="2">Transcriptional repressor MprA</fullName>
    </submittedName>
</protein>
<dbReference type="EMBL" id="LR134350">
    <property type="protein sequence ID" value="VEG26562.1"/>
    <property type="molecule type" value="Genomic_DNA"/>
</dbReference>
<dbReference type="Gene3D" id="1.10.10.10">
    <property type="entry name" value="Winged helix-like DNA-binding domain superfamily/Winged helix DNA-binding domain"/>
    <property type="match status" value="1"/>
</dbReference>
<proteinExistence type="predicted"/>
<dbReference type="InterPro" id="IPR036388">
    <property type="entry name" value="WH-like_DNA-bd_sf"/>
</dbReference>
<accession>A0A448HER8</accession>
<dbReference type="Proteomes" id="UP000266895">
    <property type="component" value="Chromosome"/>
</dbReference>
<dbReference type="InterPro" id="IPR036390">
    <property type="entry name" value="WH_DNA-bd_sf"/>
</dbReference>
<dbReference type="PANTHER" id="PTHR33164">
    <property type="entry name" value="TRANSCRIPTIONAL REGULATOR, MARR FAMILY"/>
    <property type="match status" value="1"/>
</dbReference>
<gene>
    <name evidence="2" type="ORF">NCTC11636_00586</name>
</gene>
<dbReference type="PRINTS" id="PR00598">
    <property type="entry name" value="HTHMARR"/>
</dbReference>
<organism evidence="2 3">
    <name type="scientific">Actinomyces howellii</name>
    <dbReference type="NCBI Taxonomy" id="52771"/>
    <lineage>
        <taxon>Bacteria</taxon>
        <taxon>Bacillati</taxon>
        <taxon>Actinomycetota</taxon>
        <taxon>Actinomycetes</taxon>
        <taxon>Actinomycetales</taxon>
        <taxon>Actinomycetaceae</taxon>
        <taxon>Actinomyces</taxon>
    </lineage>
</organism>
<dbReference type="InterPro" id="IPR000835">
    <property type="entry name" value="HTH_MarR-typ"/>
</dbReference>
<sequence>MDSTATRTDEDSGPRPEELAAELLEHVGGIHRPAGRELRGSLQGERAVLHHLERCGQSSSPGELAEALHLSSARIANILKALERKGWVERVHDSRDRRRVRVRLTDHGVQCVARFKHEAVTTIGAIIEALGEPDGTELVRIIGRVRSLVEAGVITMPPPPPD</sequence>
<dbReference type="RefSeq" id="WP_126381788.1">
    <property type="nucleotide sequence ID" value="NZ_LR134350.1"/>
</dbReference>
<dbReference type="OrthoDB" id="3694026at2"/>